<feature type="coiled-coil region" evidence="1">
    <location>
        <begin position="133"/>
        <end position="183"/>
    </location>
</feature>
<dbReference type="PANTHER" id="PTHR35810">
    <property type="entry name" value="CYTOPLASMIC PROTEIN-RELATED"/>
    <property type="match status" value="1"/>
</dbReference>
<evidence type="ECO:0000256" key="1">
    <source>
        <dbReference type="SAM" id="Coils"/>
    </source>
</evidence>
<dbReference type="SUPFAM" id="SSF140931">
    <property type="entry name" value="Fic-like"/>
    <property type="match status" value="1"/>
</dbReference>
<evidence type="ECO:0000313" key="4">
    <source>
        <dbReference type="Proteomes" id="UP000230956"/>
    </source>
</evidence>
<dbReference type="AlphaFoldDB" id="A0A2M7T9E0"/>
<keyword evidence="1" id="KW-0175">Coiled coil</keyword>
<gene>
    <name evidence="3" type="ORF">COY37_03005</name>
</gene>
<proteinExistence type="predicted"/>
<dbReference type="InterPro" id="IPR006440">
    <property type="entry name" value="Doc"/>
</dbReference>
<dbReference type="GO" id="GO:0016301">
    <property type="term" value="F:kinase activity"/>
    <property type="evidence" value="ECO:0007669"/>
    <property type="project" value="InterPro"/>
</dbReference>
<protein>
    <recommendedName>
        <fullName evidence="2">Fido domain-containing protein</fullName>
    </recommendedName>
</protein>
<reference evidence="4" key="1">
    <citation type="submission" date="2017-09" db="EMBL/GenBank/DDBJ databases">
        <title>Depth-based differentiation of microbial function through sediment-hosted aquifers and enrichment of novel symbionts in the deep terrestrial subsurface.</title>
        <authorList>
            <person name="Probst A.J."/>
            <person name="Ladd B."/>
            <person name="Jarett J.K."/>
            <person name="Geller-Mcgrath D.E."/>
            <person name="Sieber C.M.K."/>
            <person name="Emerson J.B."/>
            <person name="Anantharaman K."/>
            <person name="Thomas B.C."/>
            <person name="Malmstrom R."/>
            <person name="Stieglmeier M."/>
            <person name="Klingl A."/>
            <person name="Woyke T."/>
            <person name="Ryan C.M."/>
            <person name="Banfield J.F."/>
        </authorList>
    </citation>
    <scope>NUCLEOTIDE SEQUENCE [LARGE SCALE GENOMIC DNA]</scope>
</reference>
<dbReference type="EMBL" id="PFNG01000072">
    <property type="protein sequence ID" value="PIZ41029.1"/>
    <property type="molecule type" value="Genomic_DNA"/>
</dbReference>
<evidence type="ECO:0000313" key="3">
    <source>
        <dbReference type="EMBL" id="PIZ41029.1"/>
    </source>
</evidence>
<dbReference type="RefSeq" id="WP_286976016.1">
    <property type="nucleotide sequence ID" value="NZ_PEXG01000084.1"/>
</dbReference>
<dbReference type="Pfam" id="PF02661">
    <property type="entry name" value="Fic"/>
    <property type="match status" value="1"/>
</dbReference>
<dbReference type="NCBIfam" id="TIGR01550">
    <property type="entry name" value="DOC_P1"/>
    <property type="match status" value="1"/>
</dbReference>
<organism evidence="3 4">
    <name type="scientific">Candidatus Aquicultor secundus</name>
    <dbReference type="NCBI Taxonomy" id="1973895"/>
    <lineage>
        <taxon>Bacteria</taxon>
        <taxon>Bacillati</taxon>
        <taxon>Actinomycetota</taxon>
        <taxon>Candidatus Aquicultoria</taxon>
        <taxon>Candidatus Aquicultorales</taxon>
        <taxon>Candidatus Aquicultoraceae</taxon>
        <taxon>Candidatus Aquicultor</taxon>
    </lineage>
</organism>
<name>A0A2M7T9E0_9ACTN</name>
<comment type="caution">
    <text evidence="3">The sequence shown here is derived from an EMBL/GenBank/DDBJ whole genome shotgun (WGS) entry which is preliminary data.</text>
</comment>
<dbReference type="InterPro" id="IPR003812">
    <property type="entry name" value="Fido"/>
</dbReference>
<dbReference type="PROSITE" id="PS51459">
    <property type="entry name" value="FIDO"/>
    <property type="match status" value="1"/>
</dbReference>
<feature type="domain" description="Fido" evidence="2">
    <location>
        <begin position="207"/>
        <end position="338"/>
    </location>
</feature>
<dbReference type="Pfam" id="PF13310">
    <property type="entry name" value="Virulence_RhuM"/>
    <property type="match status" value="1"/>
</dbReference>
<evidence type="ECO:0000259" key="2">
    <source>
        <dbReference type="PROSITE" id="PS51459"/>
    </source>
</evidence>
<sequence length="342" mass="39209">MKPIKPTILSDKQEPEPKGDIVIFTTKDGQANLEVRLEEETVWLTQAQMAELFQKTTPTINEHIKNVFKEGELEENSVIRKFRITARDGKMYETNFYNLDVIISVGYRVKSQRGTQFRIWATKKLKDYLVKGYAINQKRLLEQTEKLEELQEAISFIQNKASYPELQDQAQELLKLINEYSESLTLLYQYDEGTLSLTKGRGPEFVLDYEKCRKLIDQLKVSLTAKGEASNLFGSEIGSKFQGIIGTIYQTFDGKELYQSIEEKAANLLYLTIKDHPFTDGNKRIGSLLFIYFLEQNHSILKQSGERKITDTTLVALALLIAISDPKEKDVMIKIITNLLKG</sequence>
<dbReference type="InterPro" id="IPR036597">
    <property type="entry name" value="Fido-like_dom_sf"/>
</dbReference>
<dbReference type="PANTHER" id="PTHR35810:SF1">
    <property type="entry name" value="CYTOPLASMIC PROTEIN"/>
    <property type="match status" value="1"/>
</dbReference>
<dbReference type="InterPro" id="IPR053737">
    <property type="entry name" value="Type_II_TA_Toxin"/>
</dbReference>
<dbReference type="InterPro" id="IPR011204">
    <property type="entry name" value="Virulence_RhuM-like"/>
</dbReference>
<dbReference type="Proteomes" id="UP000230956">
    <property type="component" value="Unassembled WGS sequence"/>
</dbReference>
<dbReference type="Gene3D" id="1.20.120.1870">
    <property type="entry name" value="Fic/DOC protein, Fido domain"/>
    <property type="match status" value="1"/>
</dbReference>
<accession>A0A2M7T9E0</accession>